<dbReference type="OMA" id="KMPFKSE"/>
<evidence type="ECO:0000313" key="2">
    <source>
        <dbReference type="Proteomes" id="UP000219813"/>
    </source>
</evidence>
<protein>
    <submittedName>
        <fullName evidence="1">Uncharacterized protein</fullName>
    </submittedName>
</protein>
<dbReference type="VEuPathDB" id="PlasmoDB:PmUG01_13014200"/>
<gene>
    <name evidence="1" type="primary">PmUG01_13014200</name>
    <name evidence="1" type="ORF">PMUG01_13014200</name>
</gene>
<dbReference type="RefSeq" id="XP_028863528.1">
    <property type="nucleotide sequence ID" value="XM_029007105.1"/>
</dbReference>
<keyword evidence="2" id="KW-1185">Reference proteome</keyword>
<reference evidence="1 2" key="1">
    <citation type="submission" date="2016-06" db="EMBL/GenBank/DDBJ databases">
        <authorList>
            <consortium name="Pathogen Informatics"/>
        </authorList>
    </citation>
    <scope>NUCLEOTIDE SEQUENCE [LARGE SCALE GENOMIC DNA]</scope>
</reference>
<dbReference type="GeneID" id="39870853"/>
<evidence type="ECO:0000313" key="1">
    <source>
        <dbReference type="EMBL" id="SCP02495.1"/>
    </source>
</evidence>
<proteinExistence type="predicted"/>
<accession>A0A1D3TCA3</accession>
<dbReference type="KEGG" id="pmal:PMUG01_13014200"/>
<dbReference type="EMBL" id="LT594634">
    <property type="protein sequence ID" value="SCP02495.1"/>
    <property type="molecule type" value="Genomic_DNA"/>
</dbReference>
<dbReference type="Proteomes" id="UP000219813">
    <property type="component" value="Chromosome 13"/>
</dbReference>
<name>A0A1D3TCA3_PLAMA</name>
<sequence>MNRDKLEKERLMQRNEKHIKNYVTDNVIKDIKCKDDDKLYLRKDEAAYENYKIREKEKINSYIRIENRRRENLCRNENRWQMAELKAQKEVDKTNRLQQMPFKSEKNKSKCNHDIINHEYTNYEESIKLEKKKNICANKRRDFLTERMSGSYNPITGEKRS</sequence>
<dbReference type="OrthoDB" id="391559at2759"/>
<dbReference type="AlphaFoldDB" id="A0A1D3TCA3"/>
<organism evidence="1 2">
    <name type="scientific">Plasmodium malariae</name>
    <dbReference type="NCBI Taxonomy" id="5858"/>
    <lineage>
        <taxon>Eukaryota</taxon>
        <taxon>Sar</taxon>
        <taxon>Alveolata</taxon>
        <taxon>Apicomplexa</taxon>
        <taxon>Aconoidasida</taxon>
        <taxon>Haemosporida</taxon>
        <taxon>Plasmodiidae</taxon>
        <taxon>Plasmodium</taxon>
        <taxon>Plasmodium (Plasmodium)</taxon>
    </lineage>
</organism>